<dbReference type="AlphaFoldDB" id="A0A4Y2PJY2"/>
<organism evidence="1 2">
    <name type="scientific">Araneus ventricosus</name>
    <name type="common">Orbweaver spider</name>
    <name type="synonym">Epeira ventricosa</name>
    <dbReference type="NCBI Taxonomy" id="182803"/>
    <lineage>
        <taxon>Eukaryota</taxon>
        <taxon>Metazoa</taxon>
        <taxon>Ecdysozoa</taxon>
        <taxon>Arthropoda</taxon>
        <taxon>Chelicerata</taxon>
        <taxon>Arachnida</taxon>
        <taxon>Araneae</taxon>
        <taxon>Araneomorphae</taxon>
        <taxon>Entelegynae</taxon>
        <taxon>Araneoidea</taxon>
        <taxon>Araneidae</taxon>
        <taxon>Araneus</taxon>
    </lineage>
</organism>
<proteinExistence type="predicted"/>
<evidence type="ECO:0000313" key="2">
    <source>
        <dbReference type="Proteomes" id="UP000499080"/>
    </source>
</evidence>
<reference evidence="1 2" key="1">
    <citation type="journal article" date="2019" name="Sci. Rep.">
        <title>Orb-weaving spider Araneus ventricosus genome elucidates the spidroin gene catalogue.</title>
        <authorList>
            <person name="Kono N."/>
            <person name="Nakamura H."/>
            <person name="Ohtoshi R."/>
            <person name="Moran D.A.P."/>
            <person name="Shinohara A."/>
            <person name="Yoshida Y."/>
            <person name="Fujiwara M."/>
            <person name="Mori M."/>
            <person name="Tomita M."/>
            <person name="Arakawa K."/>
        </authorList>
    </citation>
    <scope>NUCLEOTIDE SEQUENCE [LARGE SCALE GENOMIC DNA]</scope>
</reference>
<dbReference type="EMBL" id="BGPR01011640">
    <property type="protein sequence ID" value="GBN52285.1"/>
    <property type="molecule type" value="Genomic_DNA"/>
</dbReference>
<sequence length="97" mass="10759">MANPSAIGHSDPLLHLLLPSPSKREPWPSLISARAREPLRSLLLNVSTQVAFQHIWPGSPNRAAGYLDSLKIRTVDHAAPLLSCFSHSRPVFTWRVC</sequence>
<name>A0A4Y2PJY2_ARAVE</name>
<comment type="caution">
    <text evidence="1">The sequence shown here is derived from an EMBL/GenBank/DDBJ whole genome shotgun (WGS) entry which is preliminary data.</text>
</comment>
<keyword evidence="2" id="KW-1185">Reference proteome</keyword>
<dbReference type="Proteomes" id="UP000499080">
    <property type="component" value="Unassembled WGS sequence"/>
</dbReference>
<evidence type="ECO:0000313" key="1">
    <source>
        <dbReference type="EMBL" id="GBN52285.1"/>
    </source>
</evidence>
<gene>
    <name evidence="1" type="ORF">AVEN_51172_1</name>
</gene>
<accession>A0A4Y2PJY2</accession>
<protein>
    <submittedName>
        <fullName evidence="1">Uncharacterized protein</fullName>
    </submittedName>
</protein>